<gene>
    <name evidence="2" type="ORF">B4088_4522</name>
</gene>
<evidence type="ECO:0000313" key="3">
    <source>
        <dbReference type="Proteomes" id="UP000076482"/>
    </source>
</evidence>
<organism evidence="2 3">
    <name type="scientific">Bacillus cereus</name>
    <dbReference type="NCBI Taxonomy" id="1396"/>
    <lineage>
        <taxon>Bacteria</taxon>
        <taxon>Bacillati</taxon>
        <taxon>Bacillota</taxon>
        <taxon>Bacilli</taxon>
        <taxon>Bacillales</taxon>
        <taxon>Bacillaceae</taxon>
        <taxon>Bacillus</taxon>
        <taxon>Bacillus cereus group</taxon>
    </lineage>
</organism>
<dbReference type="Proteomes" id="UP000076482">
    <property type="component" value="Unassembled WGS sequence"/>
</dbReference>
<dbReference type="Gene3D" id="3.30.70.3060">
    <property type="match status" value="1"/>
</dbReference>
<keyword evidence="1" id="KW-0472">Membrane</keyword>
<comment type="caution">
    <text evidence="2">The sequence shown here is derived from an EMBL/GenBank/DDBJ whole genome shotgun (WGS) entry which is preliminary data.</text>
</comment>
<feature type="transmembrane region" description="Helical" evidence="1">
    <location>
        <begin position="27"/>
        <end position="48"/>
    </location>
</feature>
<proteinExistence type="predicted"/>
<sequence length="217" mass="24025">MVKRATVVKLRDAIMILGGIQMKKVKLGLVAIMSAAVFSGCSIMDMIAPQAKGVVMYGDETGVQKTMDQYKDKIESQSKFEAKLGTVNEKKVLIMNKTTAGKMVKENMLKKVVKEDVEPIKALPSVSDEVGIVFAKEEQKDVVIDGKKMKYEGNVVIGDARKYTDMYAVVSDAEYTKINEPVKTIGLAAFKENPKEKIFPDIKRGSNVEEVHMVEVK</sequence>
<dbReference type="AlphaFoldDB" id="A0A164M8M5"/>
<dbReference type="Pfam" id="PF17294">
    <property type="entry name" value="Lipoprotein_22"/>
    <property type="match status" value="1"/>
</dbReference>
<dbReference type="PATRIC" id="fig|1396.535.peg.1608"/>
<reference evidence="2 3" key="1">
    <citation type="submission" date="2015-09" db="EMBL/GenBank/DDBJ databases">
        <title>Bacillus cereus food isolates.</title>
        <authorList>
            <person name="Boekhorst J."/>
        </authorList>
    </citation>
    <scope>NUCLEOTIDE SEQUENCE [LARGE SCALE GENOMIC DNA]</scope>
    <source>
        <strain evidence="2 3">B4088</strain>
    </source>
</reference>
<evidence type="ECO:0000256" key="1">
    <source>
        <dbReference type="SAM" id="Phobius"/>
    </source>
</evidence>
<keyword evidence="2" id="KW-0449">Lipoprotein</keyword>
<accession>A0A164M8M5</accession>
<name>A0A164M8M5_BACCE</name>
<keyword evidence="1" id="KW-0812">Transmembrane</keyword>
<dbReference type="Gene3D" id="2.40.40.60">
    <property type="match status" value="1"/>
</dbReference>
<keyword evidence="1" id="KW-1133">Transmembrane helix</keyword>
<dbReference type="InterPro" id="IPR035253">
    <property type="entry name" value="Lipoprotein_22_bac"/>
</dbReference>
<dbReference type="EMBL" id="LJKE01000084">
    <property type="protein sequence ID" value="KZD58240.1"/>
    <property type="molecule type" value="Genomic_DNA"/>
</dbReference>
<protein>
    <submittedName>
        <fullName evidence="2">Putative lipoprotein</fullName>
    </submittedName>
</protein>
<dbReference type="NCBIfam" id="NF009121">
    <property type="entry name" value="PRK12473.1"/>
    <property type="match status" value="1"/>
</dbReference>
<evidence type="ECO:0000313" key="2">
    <source>
        <dbReference type="EMBL" id="KZD58240.1"/>
    </source>
</evidence>